<keyword evidence="3" id="KW-1185">Reference proteome</keyword>
<organism evidence="2 3">
    <name type="scientific">Glossina palpalis gambiensis</name>
    <dbReference type="NCBI Taxonomy" id="67801"/>
    <lineage>
        <taxon>Eukaryota</taxon>
        <taxon>Metazoa</taxon>
        <taxon>Ecdysozoa</taxon>
        <taxon>Arthropoda</taxon>
        <taxon>Hexapoda</taxon>
        <taxon>Insecta</taxon>
        <taxon>Pterygota</taxon>
        <taxon>Neoptera</taxon>
        <taxon>Endopterygota</taxon>
        <taxon>Diptera</taxon>
        <taxon>Brachycera</taxon>
        <taxon>Muscomorpha</taxon>
        <taxon>Hippoboscoidea</taxon>
        <taxon>Glossinidae</taxon>
        <taxon>Glossina</taxon>
    </lineage>
</organism>
<name>A0A1B0BAG9_9MUSC</name>
<dbReference type="EnsemblMetazoa" id="GPPI023934-RA">
    <property type="protein sequence ID" value="GPPI023934-PA"/>
    <property type="gene ID" value="GPPI023934"/>
</dbReference>
<keyword evidence="1" id="KW-0732">Signal</keyword>
<evidence type="ECO:0000256" key="1">
    <source>
        <dbReference type="SAM" id="SignalP"/>
    </source>
</evidence>
<dbReference type="VEuPathDB" id="VectorBase:GPPI023934"/>
<feature type="chain" id="PRO_5008404749" evidence="1">
    <location>
        <begin position="21"/>
        <end position="132"/>
    </location>
</feature>
<protein>
    <submittedName>
        <fullName evidence="2">Uncharacterized protein</fullName>
    </submittedName>
</protein>
<accession>A0A1B0BAG9</accession>
<dbReference type="Proteomes" id="UP000092460">
    <property type="component" value="Unassembled WGS sequence"/>
</dbReference>
<reference evidence="3" key="1">
    <citation type="submission" date="2015-01" db="EMBL/GenBank/DDBJ databases">
        <authorList>
            <person name="Aksoy S."/>
            <person name="Warren W."/>
            <person name="Wilson R.K."/>
        </authorList>
    </citation>
    <scope>NUCLEOTIDE SEQUENCE [LARGE SCALE GENOMIC DNA]</scope>
    <source>
        <strain evidence="3">IAEA</strain>
    </source>
</reference>
<evidence type="ECO:0000313" key="2">
    <source>
        <dbReference type="EnsemblMetazoa" id="GPPI023934-PA"/>
    </source>
</evidence>
<evidence type="ECO:0000313" key="3">
    <source>
        <dbReference type="Proteomes" id="UP000092460"/>
    </source>
</evidence>
<dbReference type="EMBL" id="JXJN01010983">
    <property type="status" value="NOT_ANNOTATED_CDS"/>
    <property type="molecule type" value="Genomic_DNA"/>
</dbReference>
<dbReference type="AlphaFoldDB" id="A0A1B0BAG9"/>
<sequence length="132" mass="14272">MGSAIVSMALLLVLLAFAVAALVLCFCVLGNVHNNNNLNSPQIQHLLTNICILCLLHPLTVLRIPASFCLTDESNKNPLTLIGCQMQRYVVLKKIAVDSLNITGYASRSVLRCNGIHESTGGSQVFDLLYCA</sequence>
<feature type="signal peptide" evidence="1">
    <location>
        <begin position="1"/>
        <end position="20"/>
    </location>
</feature>
<reference evidence="2" key="2">
    <citation type="submission" date="2020-05" db="UniProtKB">
        <authorList>
            <consortium name="EnsemblMetazoa"/>
        </authorList>
    </citation>
    <scope>IDENTIFICATION</scope>
    <source>
        <strain evidence="2">IAEA</strain>
    </source>
</reference>
<proteinExistence type="predicted"/>